<proteinExistence type="predicted"/>
<evidence type="ECO:0000313" key="2">
    <source>
        <dbReference type="EMBL" id="CAG9186483.1"/>
    </source>
</evidence>
<reference evidence="2 3" key="1">
    <citation type="submission" date="2021-08" db="EMBL/GenBank/DDBJ databases">
        <authorList>
            <person name="Peeters C."/>
        </authorList>
    </citation>
    <scope>NUCLEOTIDE SEQUENCE [LARGE SCALE GENOMIC DNA]</scope>
    <source>
        <strain evidence="2 3">LMG 32289</strain>
    </source>
</reference>
<organism evidence="2 3">
    <name type="scientific">Cupriavidus pampae</name>
    <dbReference type="NCBI Taxonomy" id="659251"/>
    <lineage>
        <taxon>Bacteria</taxon>
        <taxon>Pseudomonadati</taxon>
        <taxon>Pseudomonadota</taxon>
        <taxon>Betaproteobacteria</taxon>
        <taxon>Burkholderiales</taxon>
        <taxon>Burkholderiaceae</taxon>
        <taxon>Cupriavidus</taxon>
    </lineage>
</organism>
<dbReference type="RefSeq" id="WP_223995646.1">
    <property type="nucleotide sequence ID" value="NZ_CAJZAG010000018.1"/>
</dbReference>
<accession>A0ABM8Y1I8</accession>
<sequence>MMTQTPQPREEKNIPELPPAEKRTDKDQQDAPMYDEGLGTPPRQPGQIDIKQPR</sequence>
<dbReference type="Proteomes" id="UP000706525">
    <property type="component" value="Unassembled WGS sequence"/>
</dbReference>
<dbReference type="EMBL" id="CAJZAG010000018">
    <property type="protein sequence ID" value="CAG9186483.1"/>
    <property type="molecule type" value="Genomic_DNA"/>
</dbReference>
<gene>
    <name evidence="2" type="ORF">LMG32289_06462</name>
</gene>
<name>A0ABM8Y1I8_9BURK</name>
<comment type="caution">
    <text evidence="2">The sequence shown here is derived from an EMBL/GenBank/DDBJ whole genome shotgun (WGS) entry which is preliminary data.</text>
</comment>
<feature type="compositionally biased region" description="Basic and acidic residues" evidence="1">
    <location>
        <begin position="8"/>
        <end position="29"/>
    </location>
</feature>
<feature type="region of interest" description="Disordered" evidence="1">
    <location>
        <begin position="1"/>
        <end position="54"/>
    </location>
</feature>
<evidence type="ECO:0000313" key="3">
    <source>
        <dbReference type="Proteomes" id="UP000706525"/>
    </source>
</evidence>
<protein>
    <submittedName>
        <fullName evidence="2">Uncharacterized protein</fullName>
    </submittedName>
</protein>
<keyword evidence="3" id="KW-1185">Reference proteome</keyword>
<evidence type="ECO:0000256" key="1">
    <source>
        <dbReference type="SAM" id="MobiDB-lite"/>
    </source>
</evidence>